<protein>
    <submittedName>
        <fullName evidence="2">Type II toxin-antitoxin system Phd/YefM family antitoxin</fullName>
    </submittedName>
</protein>
<dbReference type="AlphaFoldDB" id="A0AB39M3H2"/>
<gene>
    <name evidence="2" type="ORF">AB5J58_10775</name>
</gene>
<dbReference type="EMBL" id="CP163431">
    <property type="protein sequence ID" value="XDQ00629.1"/>
    <property type="molecule type" value="Genomic_DNA"/>
</dbReference>
<dbReference type="NCBIfam" id="TIGR01552">
    <property type="entry name" value="phd_fam"/>
    <property type="match status" value="1"/>
</dbReference>
<proteinExistence type="inferred from homology"/>
<dbReference type="InterPro" id="IPR036165">
    <property type="entry name" value="YefM-like_sf"/>
</dbReference>
<sequence length="107" mass="11666">MSKSKRRRVPVRELSRHTAALLDAVAAGESIEVTRDGVPVAILSPVEPAERDIRAAIAIGLLDSSVMDESHGVEAADALERLRAVRRDAEGRAPTAELLMQREEETR</sequence>
<evidence type="ECO:0000256" key="1">
    <source>
        <dbReference type="ARBA" id="ARBA00009981"/>
    </source>
</evidence>
<accession>A0AB39M3H2</accession>
<name>A0AB39M3H2_9ACTN</name>
<organism evidence="2">
    <name type="scientific">Streptomyces sp. R08</name>
    <dbReference type="NCBI Taxonomy" id="3238624"/>
    <lineage>
        <taxon>Bacteria</taxon>
        <taxon>Bacillati</taxon>
        <taxon>Actinomycetota</taxon>
        <taxon>Actinomycetes</taxon>
        <taxon>Kitasatosporales</taxon>
        <taxon>Streptomycetaceae</taxon>
        <taxon>Streptomyces</taxon>
    </lineage>
</organism>
<evidence type="ECO:0000313" key="2">
    <source>
        <dbReference type="EMBL" id="XDQ00629.1"/>
    </source>
</evidence>
<dbReference type="Gene3D" id="3.40.1620.10">
    <property type="entry name" value="YefM-like domain"/>
    <property type="match status" value="1"/>
</dbReference>
<dbReference type="RefSeq" id="WP_328934560.1">
    <property type="nucleotide sequence ID" value="NZ_CP163431.1"/>
</dbReference>
<reference evidence="2" key="1">
    <citation type="submission" date="2024-07" db="EMBL/GenBank/DDBJ databases">
        <authorList>
            <person name="Yu S.T."/>
        </authorList>
    </citation>
    <scope>NUCLEOTIDE SEQUENCE</scope>
    <source>
        <strain evidence="2">R08</strain>
    </source>
</reference>
<comment type="similarity">
    <text evidence="1">Belongs to the phD/YefM antitoxin family.</text>
</comment>
<dbReference type="SUPFAM" id="SSF143120">
    <property type="entry name" value="YefM-like"/>
    <property type="match status" value="1"/>
</dbReference>